<keyword evidence="3" id="KW-0732">Signal</keyword>
<evidence type="ECO:0000259" key="4">
    <source>
        <dbReference type="Pfam" id="PF08212"/>
    </source>
</evidence>
<dbReference type="CDD" id="cd19438">
    <property type="entry name" value="lipocalin_Blc-like"/>
    <property type="match status" value="1"/>
</dbReference>
<comment type="similarity">
    <text evidence="1 3">Belongs to the calycin superfamily. Lipocalin family.</text>
</comment>
<dbReference type="Pfam" id="PF08212">
    <property type="entry name" value="Lipocalin_2"/>
    <property type="match status" value="1"/>
</dbReference>
<dbReference type="InterPro" id="IPR012674">
    <property type="entry name" value="Calycin"/>
</dbReference>
<dbReference type="SUPFAM" id="SSF50814">
    <property type="entry name" value="Lipocalins"/>
    <property type="match status" value="1"/>
</dbReference>
<dbReference type="EMBL" id="JBAMIC010000002">
    <property type="protein sequence ID" value="KAK7112968.1"/>
    <property type="molecule type" value="Genomic_DNA"/>
</dbReference>
<feature type="chain" id="PRO_5042675071" description="Lipocalin/cytosolic fatty-acid binding domain-containing protein" evidence="3">
    <location>
        <begin position="17"/>
        <end position="205"/>
    </location>
</feature>
<gene>
    <name evidence="5" type="ORF">V1264_012338</name>
</gene>
<evidence type="ECO:0000256" key="2">
    <source>
        <dbReference type="ARBA" id="ARBA00023121"/>
    </source>
</evidence>
<dbReference type="AlphaFoldDB" id="A0AAN9GLD3"/>
<organism evidence="5 6">
    <name type="scientific">Littorina saxatilis</name>
    <dbReference type="NCBI Taxonomy" id="31220"/>
    <lineage>
        <taxon>Eukaryota</taxon>
        <taxon>Metazoa</taxon>
        <taxon>Spiralia</taxon>
        <taxon>Lophotrochozoa</taxon>
        <taxon>Mollusca</taxon>
        <taxon>Gastropoda</taxon>
        <taxon>Caenogastropoda</taxon>
        <taxon>Littorinimorpha</taxon>
        <taxon>Littorinoidea</taxon>
        <taxon>Littorinidae</taxon>
        <taxon>Littorina</taxon>
    </lineage>
</organism>
<evidence type="ECO:0000313" key="6">
    <source>
        <dbReference type="Proteomes" id="UP001374579"/>
    </source>
</evidence>
<comment type="caution">
    <text evidence="5">The sequence shown here is derived from an EMBL/GenBank/DDBJ whole genome shotgun (WGS) entry which is preliminary data.</text>
</comment>
<dbReference type="GO" id="GO:0008289">
    <property type="term" value="F:lipid binding"/>
    <property type="evidence" value="ECO:0007669"/>
    <property type="project" value="UniProtKB-KW"/>
</dbReference>
<evidence type="ECO:0000313" key="5">
    <source>
        <dbReference type="EMBL" id="KAK7112968.1"/>
    </source>
</evidence>
<protein>
    <recommendedName>
        <fullName evidence="4">Lipocalin/cytosolic fatty-acid binding domain-containing protein</fullName>
    </recommendedName>
</protein>
<feature type="signal peptide" evidence="3">
    <location>
        <begin position="1"/>
        <end position="16"/>
    </location>
</feature>
<keyword evidence="6" id="KW-1185">Reference proteome</keyword>
<proteinExistence type="inferred from homology"/>
<dbReference type="PANTHER" id="PTHR37437:SF1">
    <property type="entry name" value="LIPOCALIN-RELATED PROTEIN"/>
    <property type="match status" value="1"/>
</dbReference>
<dbReference type="InterPro" id="IPR022271">
    <property type="entry name" value="Lipocalin_ApoD"/>
</dbReference>
<reference evidence="5 6" key="1">
    <citation type="submission" date="2024-02" db="EMBL/GenBank/DDBJ databases">
        <title>Chromosome-scale genome assembly of the rough periwinkle Littorina saxatilis.</title>
        <authorList>
            <person name="De Jode A."/>
            <person name="Faria R."/>
            <person name="Formenti G."/>
            <person name="Sims Y."/>
            <person name="Smith T.P."/>
            <person name="Tracey A."/>
            <person name="Wood J.M.D."/>
            <person name="Zagrodzka Z.B."/>
            <person name="Johannesson K."/>
            <person name="Butlin R.K."/>
            <person name="Leder E.H."/>
        </authorList>
    </citation>
    <scope>NUCLEOTIDE SEQUENCE [LARGE SCALE GENOMIC DNA]</scope>
    <source>
        <strain evidence="5">Snail1</strain>
        <tissue evidence="5">Muscle</tissue>
    </source>
</reference>
<name>A0AAN9GLD3_9CAEN</name>
<keyword evidence="2" id="KW-0446">Lipid-binding</keyword>
<feature type="domain" description="Lipocalin/cytosolic fatty-acid binding" evidence="4">
    <location>
        <begin position="45"/>
        <end position="184"/>
    </location>
</feature>
<dbReference type="InterPro" id="IPR047202">
    <property type="entry name" value="Lipocalin_Blc-like_dom"/>
</dbReference>
<dbReference type="PANTHER" id="PTHR37437">
    <property type="entry name" value="LIPOCALIN-RELATED PROTEIN-RELATED"/>
    <property type="match status" value="1"/>
</dbReference>
<dbReference type="Gene3D" id="2.40.128.20">
    <property type="match status" value="1"/>
</dbReference>
<dbReference type="Proteomes" id="UP001374579">
    <property type="component" value="Unassembled WGS sequence"/>
</dbReference>
<dbReference type="InterPro" id="IPR000566">
    <property type="entry name" value="Lipocln_cytosolic_FA-bd_dom"/>
</dbReference>
<sequence>MLRFAVVICCVLTAQGFLLDSVASIVGTILNGGPAPKTVTQLEDAKYLGRWYQVYASKSVALTFERNAYCVTADYGVAADGRITVLNTDRLESVTGPLDVIHGYATKSSTVGQLSVNLETVPIPAPYWVIKLGPDNYGPNGLYQYSVVTDNLKATLFVLARNVTTFYSDYNDEVMAFLKEQGFNSVLNEPIKTVHDDQCVYSPLP</sequence>
<accession>A0AAN9GLD3</accession>
<evidence type="ECO:0000256" key="3">
    <source>
        <dbReference type="PIRNR" id="PIRNR036893"/>
    </source>
</evidence>
<dbReference type="PIRSF" id="PIRSF036893">
    <property type="entry name" value="Lipocalin_ApoD"/>
    <property type="match status" value="1"/>
</dbReference>
<evidence type="ECO:0000256" key="1">
    <source>
        <dbReference type="ARBA" id="ARBA00006889"/>
    </source>
</evidence>